<evidence type="ECO:0000259" key="3">
    <source>
        <dbReference type="PROSITE" id="PS50967"/>
    </source>
</evidence>
<feature type="non-terminal residue" evidence="4">
    <location>
        <position position="1"/>
    </location>
</feature>
<organism evidence="4 5">
    <name type="scientific">Adineta steineri</name>
    <dbReference type="NCBI Taxonomy" id="433720"/>
    <lineage>
        <taxon>Eukaryota</taxon>
        <taxon>Metazoa</taxon>
        <taxon>Spiralia</taxon>
        <taxon>Gnathifera</taxon>
        <taxon>Rotifera</taxon>
        <taxon>Eurotatoria</taxon>
        <taxon>Bdelloidea</taxon>
        <taxon>Adinetida</taxon>
        <taxon>Adinetidae</taxon>
        <taxon>Adineta</taxon>
    </lineage>
</organism>
<dbReference type="GO" id="GO:0071038">
    <property type="term" value="P:TRAMP-dependent tRNA surveillance pathway"/>
    <property type="evidence" value="ECO:0007669"/>
    <property type="project" value="TreeGrafter"/>
</dbReference>
<dbReference type="GO" id="GO:0071039">
    <property type="term" value="P:nuclear polyadenylation-dependent CUT catabolic process"/>
    <property type="evidence" value="ECO:0007669"/>
    <property type="project" value="TreeGrafter"/>
</dbReference>
<dbReference type="GO" id="GO:0071037">
    <property type="term" value="P:nuclear polyadenylation-dependent snRNA catabolic process"/>
    <property type="evidence" value="ECO:0007669"/>
    <property type="project" value="TreeGrafter"/>
</dbReference>
<dbReference type="InterPro" id="IPR044876">
    <property type="entry name" value="HRDC_dom_sf"/>
</dbReference>
<feature type="domain" description="HRDC" evidence="3">
    <location>
        <begin position="25"/>
        <end position="51"/>
    </location>
</feature>
<evidence type="ECO:0000256" key="2">
    <source>
        <dbReference type="ARBA" id="ARBA00023242"/>
    </source>
</evidence>
<dbReference type="Gene3D" id="1.10.150.80">
    <property type="entry name" value="HRDC domain"/>
    <property type="match status" value="1"/>
</dbReference>
<comment type="caution">
    <text evidence="4">The sequence shown here is derived from an EMBL/GenBank/DDBJ whole genome shotgun (WGS) entry which is preliminary data.</text>
</comment>
<dbReference type="PROSITE" id="PS50967">
    <property type="entry name" value="HRDC"/>
    <property type="match status" value="1"/>
</dbReference>
<dbReference type="GO" id="GO:0003727">
    <property type="term" value="F:single-stranded RNA binding"/>
    <property type="evidence" value="ECO:0007669"/>
    <property type="project" value="TreeGrafter"/>
</dbReference>
<reference evidence="4" key="1">
    <citation type="submission" date="2021-02" db="EMBL/GenBank/DDBJ databases">
        <authorList>
            <person name="Nowell W R."/>
        </authorList>
    </citation>
    <scope>NUCLEOTIDE SEQUENCE</scope>
</reference>
<keyword evidence="2" id="KW-0539">Nucleus</keyword>
<protein>
    <recommendedName>
        <fullName evidence="3">HRDC domain-containing protein</fullName>
    </recommendedName>
</protein>
<dbReference type="GO" id="GO:0071036">
    <property type="term" value="P:nuclear polyadenylation-dependent snoRNA catabolic process"/>
    <property type="evidence" value="ECO:0007669"/>
    <property type="project" value="TreeGrafter"/>
</dbReference>
<dbReference type="GO" id="GO:0071051">
    <property type="term" value="P:poly(A)-dependent snoRNA 3'-end processing"/>
    <property type="evidence" value="ECO:0007669"/>
    <property type="project" value="TreeGrafter"/>
</dbReference>
<dbReference type="SUPFAM" id="SSF47819">
    <property type="entry name" value="HRDC-like"/>
    <property type="match status" value="1"/>
</dbReference>
<dbReference type="GO" id="GO:0000176">
    <property type="term" value="C:nuclear exosome (RNase complex)"/>
    <property type="evidence" value="ECO:0007669"/>
    <property type="project" value="TreeGrafter"/>
</dbReference>
<dbReference type="EMBL" id="CAJOBB010015308">
    <property type="protein sequence ID" value="CAF4315377.1"/>
    <property type="molecule type" value="Genomic_DNA"/>
</dbReference>
<evidence type="ECO:0000313" key="5">
    <source>
        <dbReference type="Proteomes" id="UP000663868"/>
    </source>
</evidence>
<dbReference type="PANTHER" id="PTHR12124">
    <property type="entry name" value="POLYMYOSITIS/SCLERODERMA AUTOANTIGEN-RELATED"/>
    <property type="match status" value="1"/>
</dbReference>
<accession>A0A820IPY1</accession>
<dbReference type="GO" id="GO:0071035">
    <property type="term" value="P:nuclear polyadenylation-dependent rRNA catabolic process"/>
    <property type="evidence" value="ECO:0007669"/>
    <property type="project" value="TreeGrafter"/>
</dbReference>
<dbReference type="InterPro" id="IPR045092">
    <property type="entry name" value="Rrp6-like"/>
</dbReference>
<dbReference type="GO" id="GO:0000175">
    <property type="term" value="F:3'-5'-RNA exonuclease activity"/>
    <property type="evidence" value="ECO:0007669"/>
    <property type="project" value="InterPro"/>
</dbReference>
<dbReference type="InterPro" id="IPR002121">
    <property type="entry name" value="HRDC_dom"/>
</dbReference>
<dbReference type="PANTHER" id="PTHR12124:SF47">
    <property type="entry name" value="EXOSOME COMPONENT 10"/>
    <property type="match status" value="1"/>
</dbReference>
<dbReference type="GO" id="GO:0071040">
    <property type="term" value="P:nuclear polyadenylation-dependent antisense transcript catabolic process"/>
    <property type="evidence" value="ECO:0007669"/>
    <property type="project" value="TreeGrafter"/>
</dbReference>
<evidence type="ECO:0000313" key="4">
    <source>
        <dbReference type="EMBL" id="CAF4315377.1"/>
    </source>
</evidence>
<evidence type="ECO:0000256" key="1">
    <source>
        <dbReference type="ARBA" id="ARBA00004123"/>
    </source>
</evidence>
<dbReference type="GO" id="GO:0000166">
    <property type="term" value="F:nucleotide binding"/>
    <property type="evidence" value="ECO:0007669"/>
    <property type="project" value="InterPro"/>
</dbReference>
<name>A0A820IPY1_9BILA</name>
<proteinExistence type="predicted"/>
<dbReference type="AlphaFoldDB" id="A0A820IPY1"/>
<dbReference type="GO" id="GO:0000467">
    <property type="term" value="P:exonucleolytic trimming to generate mature 3'-end of 5.8S rRNA from tricistronic rRNA transcript (SSU-rRNA, 5.8S rRNA, LSU-rRNA)"/>
    <property type="evidence" value="ECO:0007669"/>
    <property type="project" value="InterPro"/>
</dbReference>
<dbReference type="GO" id="GO:0071044">
    <property type="term" value="P:histone mRNA catabolic process"/>
    <property type="evidence" value="ECO:0007669"/>
    <property type="project" value="TreeGrafter"/>
</dbReference>
<dbReference type="GO" id="GO:0005730">
    <property type="term" value="C:nucleolus"/>
    <property type="evidence" value="ECO:0007669"/>
    <property type="project" value="TreeGrafter"/>
</dbReference>
<dbReference type="Proteomes" id="UP000663868">
    <property type="component" value="Unassembled WGS sequence"/>
</dbReference>
<dbReference type="InterPro" id="IPR010997">
    <property type="entry name" value="HRDC-like_sf"/>
</dbReference>
<sequence length="51" mass="6095">LYKKPVFDENAYKILYTKCHKTTFDGIQLAALKLLYAWRDKIAREEDESTR</sequence>
<gene>
    <name evidence="4" type="ORF">KXQ929_LOCUS46322</name>
</gene>
<comment type="subcellular location">
    <subcellularLocation>
        <location evidence="1">Nucleus</location>
    </subcellularLocation>
</comment>